<keyword evidence="6" id="KW-0675">Receptor</keyword>
<feature type="transmembrane region" description="Helical" evidence="6">
    <location>
        <begin position="393"/>
        <end position="415"/>
    </location>
</feature>
<name>A0AAW2HT00_9NEOP</name>
<evidence type="ECO:0000313" key="7">
    <source>
        <dbReference type="EMBL" id="KAL0273155.1"/>
    </source>
</evidence>
<protein>
    <recommendedName>
        <fullName evidence="6">Gustatory receptor</fullName>
    </recommendedName>
</protein>
<comment type="subcellular location">
    <subcellularLocation>
        <location evidence="1 6">Cell membrane</location>
        <topology evidence="1 6">Multi-pass membrane protein</topology>
    </subcellularLocation>
</comment>
<keyword evidence="3 6" id="KW-0812">Transmembrane</keyword>
<evidence type="ECO:0000256" key="4">
    <source>
        <dbReference type="ARBA" id="ARBA00022989"/>
    </source>
</evidence>
<evidence type="ECO:0000256" key="6">
    <source>
        <dbReference type="RuleBase" id="RU363108"/>
    </source>
</evidence>
<dbReference type="EMBL" id="JARGDH010000003">
    <property type="protein sequence ID" value="KAL0273155.1"/>
    <property type="molecule type" value="Genomic_DNA"/>
</dbReference>
<evidence type="ECO:0000256" key="2">
    <source>
        <dbReference type="ARBA" id="ARBA00022475"/>
    </source>
</evidence>
<accession>A0AAW2HT00</accession>
<dbReference type="GO" id="GO:0005886">
    <property type="term" value="C:plasma membrane"/>
    <property type="evidence" value="ECO:0007669"/>
    <property type="project" value="UniProtKB-SubCell"/>
</dbReference>
<dbReference type="GO" id="GO:0007165">
    <property type="term" value="P:signal transduction"/>
    <property type="evidence" value="ECO:0007669"/>
    <property type="project" value="UniProtKB-KW"/>
</dbReference>
<comment type="caution">
    <text evidence="7">The sequence shown here is derived from an EMBL/GenBank/DDBJ whole genome shotgun (WGS) entry which is preliminary data.</text>
</comment>
<sequence length="432" mass="49973">MKANGVYRILYASFTLQYASLSFPPCFIRSNGSVVTKKNVARIELFLSAVAAVAEVISLIFLYKYTSQPSLYNIIMVVWNFSCAVSSVLSACEVLTKLGVMKNALEEIRILSSVVRLRKEQLARLKYKIVVWIVALPTLMISVSVFILAAGYPLHIAMLLYFTNTKLYLQPMFVQVQFLALMTVVQYYMEMVNAKLTGMHFAGQSALVCKSHGNIRYGRTDDRRMEFECEVADEVEKVRKFYERIHDLKTAVNEAFTLRLWLDTLQGMINTITFVYFGMIHSRQLKNFEDNYMIKVDVCFLLYQAVLFTVLFLQKVMICDRVSQNARTVGVNVHRIFSRFHCERVRQELTTFSLELLHRDPSVRGNNFFTIDYRLIFEVTYPNGRPARLRCNAFSFFQLLNGIIMLLIALLQFQFAGTDEEADVMNDYIWTR</sequence>
<dbReference type="Pfam" id="PF08395">
    <property type="entry name" value="7tm_7"/>
    <property type="match status" value="1"/>
</dbReference>
<keyword evidence="2 6" id="KW-1003">Cell membrane</keyword>
<organism evidence="7">
    <name type="scientific">Menopon gallinae</name>
    <name type="common">poultry shaft louse</name>
    <dbReference type="NCBI Taxonomy" id="328185"/>
    <lineage>
        <taxon>Eukaryota</taxon>
        <taxon>Metazoa</taxon>
        <taxon>Ecdysozoa</taxon>
        <taxon>Arthropoda</taxon>
        <taxon>Hexapoda</taxon>
        <taxon>Insecta</taxon>
        <taxon>Pterygota</taxon>
        <taxon>Neoptera</taxon>
        <taxon>Paraneoptera</taxon>
        <taxon>Psocodea</taxon>
        <taxon>Troctomorpha</taxon>
        <taxon>Phthiraptera</taxon>
        <taxon>Amblycera</taxon>
        <taxon>Menoponidae</taxon>
        <taxon>Menopon</taxon>
    </lineage>
</organism>
<evidence type="ECO:0000256" key="1">
    <source>
        <dbReference type="ARBA" id="ARBA00004651"/>
    </source>
</evidence>
<dbReference type="AlphaFoldDB" id="A0AAW2HT00"/>
<feature type="transmembrane region" description="Helical" evidence="6">
    <location>
        <begin position="260"/>
        <end position="280"/>
    </location>
</feature>
<feature type="transmembrane region" description="Helical" evidence="6">
    <location>
        <begin position="45"/>
        <end position="65"/>
    </location>
</feature>
<feature type="transmembrane region" description="Helical" evidence="6">
    <location>
        <begin position="172"/>
        <end position="189"/>
    </location>
</feature>
<gene>
    <name evidence="7" type="ORF">PYX00_005898</name>
</gene>
<keyword evidence="5 6" id="KW-0472">Membrane</keyword>
<feature type="transmembrane region" description="Helical" evidence="6">
    <location>
        <begin position="292"/>
        <end position="313"/>
    </location>
</feature>
<reference evidence="7" key="1">
    <citation type="journal article" date="2024" name="Gigascience">
        <title>Chromosome-level genome of the poultry shaft louse Menopon gallinae provides insight into the host-switching and adaptive evolution of parasitic lice.</title>
        <authorList>
            <person name="Xu Y."/>
            <person name="Ma L."/>
            <person name="Liu S."/>
            <person name="Liang Y."/>
            <person name="Liu Q."/>
            <person name="He Z."/>
            <person name="Tian L."/>
            <person name="Duan Y."/>
            <person name="Cai W."/>
            <person name="Li H."/>
            <person name="Song F."/>
        </authorList>
    </citation>
    <scope>NUCLEOTIDE SEQUENCE</scope>
    <source>
        <strain evidence="7">Cailab_2023a</strain>
    </source>
</reference>
<feature type="transmembrane region" description="Helical" evidence="6">
    <location>
        <begin position="71"/>
        <end position="92"/>
    </location>
</feature>
<comment type="function">
    <text evidence="6">Gustatory receptor which mediates acceptance or avoidance behavior, depending on its substrates.</text>
</comment>
<comment type="similarity">
    <text evidence="6">Belongs to the insect chemoreceptor superfamily. Gustatory receptor (GR) family.</text>
</comment>
<proteinExistence type="inferred from homology"/>
<dbReference type="InterPro" id="IPR013604">
    <property type="entry name" value="7TM_chemorcpt"/>
</dbReference>
<evidence type="ECO:0000256" key="5">
    <source>
        <dbReference type="ARBA" id="ARBA00023136"/>
    </source>
</evidence>
<keyword evidence="4 6" id="KW-1133">Transmembrane helix</keyword>
<dbReference type="GO" id="GO:0050909">
    <property type="term" value="P:sensory perception of taste"/>
    <property type="evidence" value="ECO:0007669"/>
    <property type="project" value="InterPro"/>
</dbReference>
<evidence type="ECO:0000256" key="3">
    <source>
        <dbReference type="ARBA" id="ARBA00022692"/>
    </source>
</evidence>
<feature type="transmembrane region" description="Helical" evidence="6">
    <location>
        <begin position="129"/>
        <end position="152"/>
    </location>
</feature>
<keyword evidence="6" id="KW-0807">Transducer</keyword>